<accession>U4UIS6</accession>
<dbReference type="EMBL" id="KB632322">
    <property type="protein sequence ID" value="ERL92318.1"/>
    <property type="molecule type" value="Genomic_DNA"/>
</dbReference>
<gene>
    <name evidence="1" type="ORF">D910_09635</name>
</gene>
<organism evidence="1 2">
    <name type="scientific">Dendroctonus ponderosae</name>
    <name type="common">Mountain pine beetle</name>
    <dbReference type="NCBI Taxonomy" id="77166"/>
    <lineage>
        <taxon>Eukaryota</taxon>
        <taxon>Metazoa</taxon>
        <taxon>Ecdysozoa</taxon>
        <taxon>Arthropoda</taxon>
        <taxon>Hexapoda</taxon>
        <taxon>Insecta</taxon>
        <taxon>Pterygota</taxon>
        <taxon>Neoptera</taxon>
        <taxon>Endopterygota</taxon>
        <taxon>Coleoptera</taxon>
        <taxon>Polyphaga</taxon>
        <taxon>Cucujiformia</taxon>
        <taxon>Curculionidae</taxon>
        <taxon>Scolytinae</taxon>
        <taxon>Dendroctonus</taxon>
    </lineage>
</organism>
<evidence type="ECO:0000313" key="1">
    <source>
        <dbReference type="EMBL" id="ERL92318.1"/>
    </source>
</evidence>
<evidence type="ECO:0000313" key="2">
    <source>
        <dbReference type="Proteomes" id="UP000030742"/>
    </source>
</evidence>
<dbReference type="Proteomes" id="UP000030742">
    <property type="component" value="Unassembled WGS sequence"/>
</dbReference>
<sequence>MNCFSASHKCPNK</sequence>
<proteinExistence type="predicted"/>
<reference evidence="1 2" key="1">
    <citation type="journal article" date="2013" name="Genome Biol.">
        <title>Draft genome of the mountain pine beetle, Dendroctonus ponderosae Hopkins, a major forest pest.</title>
        <authorList>
            <person name="Keeling C.I."/>
            <person name="Yuen M.M."/>
            <person name="Liao N.Y."/>
            <person name="Docking T.R."/>
            <person name="Chan S.K."/>
            <person name="Taylor G.A."/>
            <person name="Palmquist D.L."/>
            <person name="Jackman S.D."/>
            <person name="Nguyen A."/>
            <person name="Li M."/>
            <person name="Henderson H."/>
            <person name="Janes J.K."/>
            <person name="Zhao Y."/>
            <person name="Pandoh P."/>
            <person name="Moore R."/>
            <person name="Sperling F.A."/>
            <person name="Huber D.P."/>
            <person name="Birol I."/>
            <person name="Jones S.J."/>
            <person name="Bohlmann J."/>
        </authorList>
    </citation>
    <scope>NUCLEOTIDE SEQUENCE</scope>
</reference>
<protein>
    <submittedName>
        <fullName evidence="1">Uncharacterized protein</fullName>
    </submittedName>
</protein>
<name>U4UIS6_DENPD</name>